<dbReference type="InterPro" id="IPR005929">
    <property type="entry name" value="Ribulokinase"/>
</dbReference>
<dbReference type="Gene3D" id="3.30.420.40">
    <property type="match status" value="2"/>
</dbReference>
<gene>
    <name evidence="7" type="primary">araB</name>
    <name evidence="11" type="ORF">EV137_0101</name>
</gene>
<comment type="caution">
    <text evidence="11">The sequence shown here is derived from an EMBL/GenBank/DDBJ whole genome shotgun (WGS) entry which is preliminary data.</text>
</comment>
<proteinExistence type="inferred from homology"/>
<evidence type="ECO:0000256" key="1">
    <source>
        <dbReference type="ARBA" id="ARBA00022679"/>
    </source>
</evidence>
<evidence type="ECO:0000313" key="12">
    <source>
        <dbReference type="Proteomes" id="UP000295060"/>
    </source>
</evidence>
<feature type="domain" description="Carbohydrate kinase FGGY C-terminal" evidence="10">
    <location>
        <begin position="312"/>
        <end position="509"/>
    </location>
</feature>
<keyword evidence="3 7" id="KW-0418">Kinase</keyword>
<keyword evidence="12" id="KW-1185">Reference proteome</keyword>
<keyword evidence="6 7" id="KW-0119">Carbohydrate metabolism</keyword>
<dbReference type="CDD" id="cd07781">
    <property type="entry name" value="ASKHA_NBD_FGGY_L-RBK"/>
    <property type="match status" value="1"/>
</dbReference>
<comment type="pathway">
    <text evidence="7 9">Carbohydrate degradation; L-arabinose degradation via L-ribulose; D-xylulose 5-phosphate from L-arabinose (bacterial route): step 2/3.</text>
</comment>
<dbReference type="NCBIfam" id="NF003154">
    <property type="entry name" value="PRK04123.1"/>
    <property type="match status" value="1"/>
</dbReference>
<evidence type="ECO:0000256" key="2">
    <source>
        <dbReference type="ARBA" id="ARBA00022741"/>
    </source>
</evidence>
<dbReference type="EC" id="2.7.1.16" evidence="7 8"/>
<dbReference type="PANTHER" id="PTHR43435:SF4">
    <property type="entry name" value="FGGY CARBOHYDRATE KINASE DOMAIN-CONTAINING PROTEIN"/>
    <property type="match status" value="1"/>
</dbReference>
<keyword evidence="4 7" id="KW-0067">ATP-binding</keyword>
<name>A0ABY2FIA4_9ACTN</name>
<comment type="similarity">
    <text evidence="7 9">Belongs to the ribulokinase family.</text>
</comment>
<dbReference type="SUPFAM" id="SSF53067">
    <property type="entry name" value="Actin-like ATPase domain"/>
    <property type="match status" value="2"/>
</dbReference>
<dbReference type="Pfam" id="PF02782">
    <property type="entry name" value="FGGY_C"/>
    <property type="match status" value="1"/>
</dbReference>
<protein>
    <recommendedName>
        <fullName evidence="7 8">Ribulokinase</fullName>
        <ecNumber evidence="7 8">2.7.1.16</ecNumber>
    </recommendedName>
</protein>
<reference evidence="11 12" key="1">
    <citation type="submission" date="2019-03" db="EMBL/GenBank/DDBJ databases">
        <title>Genomic Encyclopedia of Type Strains, Phase III (KMG-III): the genomes of soil and plant-associated and newly described type strains.</title>
        <authorList>
            <person name="Whitman W."/>
        </authorList>
    </citation>
    <scope>NUCLEOTIDE SEQUENCE [LARGE SCALE GENOMIC DNA]</scope>
    <source>
        <strain evidence="11 12">VKMAc-2574</strain>
    </source>
</reference>
<evidence type="ECO:0000313" key="11">
    <source>
        <dbReference type="EMBL" id="TDW92841.1"/>
    </source>
</evidence>
<evidence type="ECO:0000256" key="3">
    <source>
        <dbReference type="ARBA" id="ARBA00022777"/>
    </source>
</evidence>
<keyword evidence="5 7" id="KW-0054">Arabinose catabolism</keyword>
<evidence type="ECO:0000256" key="7">
    <source>
        <dbReference type="HAMAP-Rule" id="MF_00520"/>
    </source>
</evidence>
<dbReference type="InterPro" id="IPR043129">
    <property type="entry name" value="ATPase_NBD"/>
</dbReference>
<organism evidence="11 12">
    <name type="scientific">Kribbella pratensis</name>
    <dbReference type="NCBI Taxonomy" id="2512112"/>
    <lineage>
        <taxon>Bacteria</taxon>
        <taxon>Bacillati</taxon>
        <taxon>Actinomycetota</taxon>
        <taxon>Actinomycetes</taxon>
        <taxon>Propionibacteriales</taxon>
        <taxon>Kribbellaceae</taxon>
        <taxon>Kribbella</taxon>
    </lineage>
</organism>
<dbReference type="InterPro" id="IPR018485">
    <property type="entry name" value="FGGY_C"/>
</dbReference>
<dbReference type="EMBL" id="SODU01000001">
    <property type="protein sequence ID" value="TDW92841.1"/>
    <property type="molecule type" value="Genomic_DNA"/>
</dbReference>
<evidence type="ECO:0000256" key="6">
    <source>
        <dbReference type="ARBA" id="ARBA00023277"/>
    </source>
</evidence>
<evidence type="ECO:0000259" key="10">
    <source>
        <dbReference type="Pfam" id="PF02782"/>
    </source>
</evidence>
<evidence type="ECO:0000256" key="9">
    <source>
        <dbReference type="RuleBase" id="RU003455"/>
    </source>
</evidence>
<dbReference type="PANTHER" id="PTHR43435">
    <property type="entry name" value="RIBULOKINASE"/>
    <property type="match status" value="1"/>
</dbReference>
<evidence type="ECO:0000256" key="5">
    <source>
        <dbReference type="ARBA" id="ARBA00022935"/>
    </source>
</evidence>
<dbReference type="InterPro" id="IPR000577">
    <property type="entry name" value="Carb_kinase_FGGY"/>
</dbReference>
<keyword evidence="2 7" id="KW-0547">Nucleotide-binding</keyword>
<dbReference type="PIRSF" id="PIRSF000538">
    <property type="entry name" value="GlpK"/>
    <property type="match status" value="1"/>
</dbReference>
<keyword evidence="1 7" id="KW-0808">Transferase</keyword>
<sequence>MLAFTISALMLFLRIIREDLCMSPEDQYVVGVDFGTLSGRAVVVRVSDGAELGTGVHEYAHAVIDDRLPATGLRLPPEWALQVPDDYREVLRTAVPAAIAASGIDPARVIGIATDFTACTMVPCLADGTPLNEADGFADRPHAYVKLWKHHAAQLQADRINELARERGEDWLPRYGGLISSEWEFAKALQMFEEDRPLYDRMERWVEAADWIVWQLCGRYVRNACTAGYKGILQDGRYPSTDFLEGLAPGFGRFVEDKLEHPIGQLGSAAGQLTAEAAAWTGLPEGIAVAVGNVDAHVTAPAAQAVDPGQMVAIMGTSTCHVMSADALREVPGMCGVVDGGIIAGRWGYEAGQSGVGDIFGWYVDNAVPPSYHEAAAAAGESLHEHLTRLAADQAVAEHGLVALDWHSGNRSVLVDHELSGLVVGQTLATRPEDGYRALLEATAFGTRVIVETFANSGVPVKELIIAGGLAKNALLMQIYADVTRLPLSIIDSEQGPALGSAIHAAVAAGAYPDVPTAAKSMGKVRRGVHLPDEERARAYDELFELYLELHDYFGRNTKLMRKLKAIRRRAVETK</sequence>
<evidence type="ECO:0000256" key="8">
    <source>
        <dbReference type="NCBIfam" id="TIGR01234"/>
    </source>
</evidence>
<dbReference type="HAMAP" id="MF_00520">
    <property type="entry name" value="Ribulokinase"/>
    <property type="match status" value="1"/>
</dbReference>
<evidence type="ECO:0000256" key="4">
    <source>
        <dbReference type="ARBA" id="ARBA00022840"/>
    </source>
</evidence>
<dbReference type="NCBIfam" id="TIGR01234">
    <property type="entry name" value="L-ribulokinase"/>
    <property type="match status" value="1"/>
</dbReference>
<dbReference type="Proteomes" id="UP000295060">
    <property type="component" value="Unassembled WGS sequence"/>
</dbReference>
<accession>A0ABY2FIA4</accession>
<comment type="catalytic activity">
    <reaction evidence="7">
        <text>D-ribulose + ATP = D-ribulose 5-phosphate + ADP + H(+)</text>
        <dbReference type="Rhea" id="RHEA:17601"/>
        <dbReference type="ChEBI" id="CHEBI:15378"/>
        <dbReference type="ChEBI" id="CHEBI:17173"/>
        <dbReference type="ChEBI" id="CHEBI:30616"/>
        <dbReference type="ChEBI" id="CHEBI:58121"/>
        <dbReference type="ChEBI" id="CHEBI:456216"/>
        <dbReference type="EC" id="2.7.1.16"/>
    </reaction>
</comment>
<comment type="catalytic activity">
    <reaction evidence="7 9">
        <text>L-ribulose + ATP = L-ribulose 5-phosphate + ADP + H(+)</text>
        <dbReference type="Rhea" id="RHEA:22072"/>
        <dbReference type="ChEBI" id="CHEBI:15378"/>
        <dbReference type="ChEBI" id="CHEBI:16880"/>
        <dbReference type="ChEBI" id="CHEBI:30616"/>
        <dbReference type="ChEBI" id="CHEBI:58226"/>
        <dbReference type="ChEBI" id="CHEBI:456216"/>
        <dbReference type="EC" id="2.7.1.16"/>
    </reaction>
</comment>